<dbReference type="Proteomes" id="UP000054217">
    <property type="component" value="Unassembled WGS sequence"/>
</dbReference>
<proteinExistence type="predicted"/>
<reference evidence="2" key="2">
    <citation type="submission" date="2015-01" db="EMBL/GenBank/DDBJ databases">
        <title>Evolutionary Origins and Diversification of the Mycorrhizal Mutualists.</title>
        <authorList>
            <consortium name="DOE Joint Genome Institute"/>
            <consortium name="Mycorrhizal Genomics Consortium"/>
            <person name="Kohler A."/>
            <person name="Kuo A."/>
            <person name="Nagy L.G."/>
            <person name="Floudas D."/>
            <person name="Copeland A."/>
            <person name="Barry K.W."/>
            <person name="Cichocki N."/>
            <person name="Veneault-Fourrey C."/>
            <person name="LaButti K."/>
            <person name="Lindquist E.A."/>
            <person name="Lipzen A."/>
            <person name="Lundell T."/>
            <person name="Morin E."/>
            <person name="Murat C."/>
            <person name="Riley R."/>
            <person name="Ohm R."/>
            <person name="Sun H."/>
            <person name="Tunlid A."/>
            <person name="Henrissat B."/>
            <person name="Grigoriev I.V."/>
            <person name="Hibbett D.S."/>
            <person name="Martin F."/>
        </authorList>
    </citation>
    <scope>NUCLEOTIDE SEQUENCE [LARGE SCALE GENOMIC DNA]</scope>
    <source>
        <strain evidence="2">Marx 270</strain>
    </source>
</reference>
<evidence type="ECO:0000313" key="2">
    <source>
        <dbReference type="Proteomes" id="UP000054217"/>
    </source>
</evidence>
<dbReference type="HOGENOM" id="CLU_2455632_0_0_1"/>
<organism evidence="1 2">
    <name type="scientific">Pisolithus tinctorius Marx 270</name>
    <dbReference type="NCBI Taxonomy" id="870435"/>
    <lineage>
        <taxon>Eukaryota</taxon>
        <taxon>Fungi</taxon>
        <taxon>Dikarya</taxon>
        <taxon>Basidiomycota</taxon>
        <taxon>Agaricomycotina</taxon>
        <taxon>Agaricomycetes</taxon>
        <taxon>Agaricomycetidae</taxon>
        <taxon>Boletales</taxon>
        <taxon>Sclerodermatineae</taxon>
        <taxon>Pisolithaceae</taxon>
        <taxon>Pisolithus</taxon>
    </lineage>
</organism>
<dbReference type="OrthoDB" id="10470557at2759"/>
<accession>A0A0C3P6L2</accession>
<keyword evidence="2" id="KW-1185">Reference proteome</keyword>
<evidence type="ECO:0000313" key="1">
    <source>
        <dbReference type="EMBL" id="KIO03009.1"/>
    </source>
</evidence>
<gene>
    <name evidence="1" type="ORF">M404DRAFT_1001632</name>
</gene>
<dbReference type="InParanoid" id="A0A0C3P6L2"/>
<protein>
    <submittedName>
        <fullName evidence="1">Uncharacterized protein</fullName>
    </submittedName>
</protein>
<reference evidence="1 2" key="1">
    <citation type="submission" date="2014-04" db="EMBL/GenBank/DDBJ databases">
        <authorList>
            <consortium name="DOE Joint Genome Institute"/>
            <person name="Kuo A."/>
            <person name="Kohler A."/>
            <person name="Costa M.D."/>
            <person name="Nagy L.G."/>
            <person name="Floudas D."/>
            <person name="Copeland A."/>
            <person name="Barry K.W."/>
            <person name="Cichocki N."/>
            <person name="Veneault-Fourrey C."/>
            <person name="LaButti K."/>
            <person name="Lindquist E.A."/>
            <person name="Lipzen A."/>
            <person name="Lundell T."/>
            <person name="Morin E."/>
            <person name="Murat C."/>
            <person name="Sun H."/>
            <person name="Tunlid A."/>
            <person name="Henrissat B."/>
            <person name="Grigoriev I.V."/>
            <person name="Hibbett D.S."/>
            <person name="Martin F."/>
            <person name="Nordberg H.P."/>
            <person name="Cantor M.N."/>
            <person name="Hua S.X."/>
        </authorList>
    </citation>
    <scope>NUCLEOTIDE SEQUENCE [LARGE SCALE GENOMIC DNA]</scope>
    <source>
        <strain evidence="1 2">Marx 270</strain>
    </source>
</reference>
<sequence length="89" mass="9769">MSNAALTTRDVRSMALLDGFTRSNQGEAWFLATMPSPALPPLCSVCLEGQVPDHFPQSSSSRSGRDTTLNDHELWLIPITPGRRDTLDL</sequence>
<dbReference type="EMBL" id="KN831978">
    <property type="protein sequence ID" value="KIO03009.1"/>
    <property type="molecule type" value="Genomic_DNA"/>
</dbReference>
<dbReference type="AlphaFoldDB" id="A0A0C3P6L2"/>
<name>A0A0C3P6L2_PISTI</name>